<sequence>MSTLVKLLMADVWVVLDDVQFARRDHQHRARLAALDDANQQQWLTLSVHRPAGRASRINELRLVEPAKSARRTRHLIQQYYGRSPHWPLLASRVPVQSAIICKVRY</sequence>
<dbReference type="RefSeq" id="WP_243754193.1">
    <property type="nucleotide sequence ID" value="NZ_SNXZ01000003.1"/>
</dbReference>
<name>A0A4V3CZI2_LABRH</name>
<evidence type="ECO:0000313" key="1">
    <source>
        <dbReference type="EMBL" id="TDP98158.1"/>
    </source>
</evidence>
<accession>A0A4V3CZI2</accession>
<protein>
    <submittedName>
        <fullName evidence="1">WbqC-like protein</fullName>
    </submittedName>
</protein>
<reference evidence="1 2" key="1">
    <citation type="submission" date="2019-03" db="EMBL/GenBank/DDBJ databases">
        <title>Genomic Encyclopedia of Type Strains, Phase IV (KMG-IV): sequencing the most valuable type-strain genomes for metagenomic binning, comparative biology and taxonomic classification.</title>
        <authorList>
            <person name="Goeker M."/>
        </authorList>
    </citation>
    <scope>NUCLEOTIDE SEQUENCE [LARGE SCALE GENOMIC DNA]</scope>
    <source>
        <strain evidence="1 2">DSM 45361</strain>
    </source>
</reference>
<gene>
    <name evidence="1" type="ORF">EV186_1031138</name>
</gene>
<organism evidence="1 2">
    <name type="scientific">Labedaea rhizosphaerae</name>
    <dbReference type="NCBI Taxonomy" id="598644"/>
    <lineage>
        <taxon>Bacteria</taxon>
        <taxon>Bacillati</taxon>
        <taxon>Actinomycetota</taxon>
        <taxon>Actinomycetes</taxon>
        <taxon>Pseudonocardiales</taxon>
        <taxon>Pseudonocardiaceae</taxon>
        <taxon>Labedaea</taxon>
    </lineage>
</organism>
<comment type="caution">
    <text evidence="1">The sequence shown here is derived from an EMBL/GenBank/DDBJ whole genome shotgun (WGS) entry which is preliminary data.</text>
</comment>
<dbReference type="EMBL" id="SNXZ01000003">
    <property type="protein sequence ID" value="TDP98158.1"/>
    <property type="molecule type" value="Genomic_DNA"/>
</dbReference>
<dbReference type="Pfam" id="PF08889">
    <property type="entry name" value="WbqC"/>
    <property type="match status" value="1"/>
</dbReference>
<evidence type="ECO:0000313" key="2">
    <source>
        <dbReference type="Proteomes" id="UP000295444"/>
    </source>
</evidence>
<proteinExistence type="predicted"/>
<dbReference type="InterPro" id="IPR014985">
    <property type="entry name" value="WbqC"/>
</dbReference>
<dbReference type="AlphaFoldDB" id="A0A4V3CZI2"/>
<keyword evidence="2" id="KW-1185">Reference proteome</keyword>
<dbReference type="Proteomes" id="UP000295444">
    <property type="component" value="Unassembled WGS sequence"/>
</dbReference>